<protein>
    <recommendedName>
        <fullName evidence="5">Peptidase M28 domain-containing protein</fullName>
    </recommendedName>
</protein>
<comment type="caution">
    <text evidence="6">The sequence shown here is derived from an EMBL/GenBank/DDBJ whole genome shotgun (WGS) entry which is preliminary data.</text>
</comment>
<evidence type="ECO:0000256" key="2">
    <source>
        <dbReference type="ARBA" id="ARBA00022525"/>
    </source>
</evidence>
<keyword evidence="3" id="KW-0645">Protease</keyword>
<gene>
    <name evidence="6" type="ORF">DDZ15_15940</name>
</gene>
<accession>A0A316TQD2</accession>
<dbReference type="OrthoDB" id="1521787at2"/>
<feature type="chain" id="PRO_5016315745" description="Peptidase M28 domain-containing protein" evidence="4">
    <location>
        <begin position="25"/>
        <end position="861"/>
    </location>
</feature>
<keyword evidence="3" id="KW-0482">Metalloprotease</keyword>
<dbReference type="SUPFAM" id="SSF82171">
    <property type="entry name" value="DPP6 N-terminal domain-like"/>
    <property type="match status" value="1"/>
</dbReference>
<dbReference type="InterPro" id="IPR007484">
    <property type="entry name" value="Peptidase_M28"/>
</dbReference>
<dbReference type="RefSeq" id="WP_109648123.1">
    <property type="nucleotide sequence ID" value="NZ_QGGB01000011.1"/>
</dbReference>
<reference evidence="6 7" key="1">
    <citation type="submission" date="2018-05" db="EMBL/GenBank/DDBJ databases">
        <title>Rhodohalobacter halophilus gen. nov., sp. nov., a moderately halophilic member of the family Balneolaceae.</title>
        <authorList>
            <person name="Liu Z.-W."/>
        </authorList>
    </citation>
    <scope>NUCLEOTIDE SEQUENCE [LARGE SCALE GENOMIC DNA]</scope>
    <source>
        <strain evidence="6 7">8A47</strain>
    </source>
</reference>
<dbReference type="CDD" id="cd00063">
    <property type="entry name" value="FN3"/>
    <property type="match status" value="1"/>
</dbReference>
<keyword evidence="2" id="KW-0964">Secreted</keyword>
<evidence type="ECO:0000256" key="3">
    <source>
        <dbReference type="ARBA" id="ARBA00023049"/>
    </source>
</evidence>
<dbReference type="Pfam" id="PF07676">
    <property type="entry name" value="PD40"/>
    <property type="match status" value="1"/>
</dbReference>
<name>A0A316TQD2_9BACT</name>
<dbReference type="GO" id="GO:0008235">
    <property type="term" value="F:metalloexopeptidase activity"/>
    <property type="evidence" value="ECO:0007669"/>
    <property type="project" value="InterPro"/>
</dbReference>
<evidence type="ECO:0000313" key="6">
    <source>
        <dbReference type="EMBL" id="PWN05215.1"/>
    </source>
</evidence>
<dbReference type="Proteomes" id="UP000245533">
    <property type="component" value="Unassembled WGS sequence"/>
</dbReference>
<dbReference type="PANTHER" id="PTHR12147">
    <property type="entry name" value="METALLOPEPTIDASE M28 FAMILY MEMBER"/>
    <property type="match status" value="1"/>
</dbReference>
<sequence length="861" mass="96154">MTSSIRLVLSFIFLVFLTLSIARASQPEVQASDDPYTLAYLKWDAGDYIGALEDFLAILDSEDADLFFDQIATLTGELYVVDELSKNGRNPVFSPNNRHFAWQESRDGVTRTLVSRITDSGTEQLHTVEGTGLIFSPDGRNAVLSRSTVSEKMVQLEQELARARENRDRDAFIQARNELMLEEILNTNLYMLNLQNGETSRISTGPLMVQDPVFDENGTLYFTGADPDHPGHSDIYRLQWGAETAEMVTGSDGYLHSPIPVPGSSRIIFRSSPGSPFPGADLPEYDSPESVVLFDLNRGEITRWEGTSPVISASGNRVAYMYSEGGETGIFSADLTEQVPQAEIMAASLFPIQNPALSPDGSKLAYMLREGISWNLHMVHTADAVDEQLSFDIQHELFPHFLNNDKVLGMMGESRHRRSHIYDVETKEFHRLFHNNSVRTVSMENEWEPSADGSFLLVVAQRSGNTIAPEQGVYLVRIGERISKQTLISRLEANLESERNLLAKAEEMYGPIRDAVQAAVDEVNMTRMWHYQKSLYDFGSKHITQPGNRKAMEYIYETLESFGYEPEYQWFNPAGDIETANVIARLEGTTHPEVVYILSSHFDSVQRSPGADDNTSGTAVLLETARILAKNPLPATIIFASLTAEESGLLGAREFTRLAGEEGLWAMGVINNDMMGWTRHHRLDNTIRFSNYGIRDVQHSGAILFTDLITYDSRYYRNTDAHAFFDAYGDVIGGIGSYPILGNPNYHQTTDHLETINHNLLKEVAKSNIATFMMLASAPSKVTGLSVVDFGGNRAMAQWNANPESDIDHYIVSYTDMMGNPHSEVVEETKATLRRADLSKPVTVVAVNNRGMKGWDPTVWE</sequence>
<keyword evidence="7" id="KW-1185">Reference proteome</keyword>
<evidence type="ECO:0000256" key="4">
    <source>
        <dbReference type="SAM" id="SignalP"/>
    </source>
</evidence>
<dbReference type="GO" id="GO:0006508">
    <property type="term" value="P:proteolysis"/>
    <property type="evidence" value="ECO:0007669"/>
    <property type="project" value="InterPro"/>
</dbReference>
<dbReference type="SUPFAM" id="SSF49265">
    <property type="entry name" value="Fibronectin type III"/>
    <property type="match status" value="1"/>
</dbReference>
<dbReference type="InterPro" id="IPR011659">
    <property type="entry name" value="WD40"/>
</dbReference>
<feature type="domain" description="Peptidase M28" evidence="5">
    <location>
        <begin position="581"/>
        <end position="768"/>
    </location>
</feature>
<dbReference type="Gene3D" id="3.40.630.10">
    <property type="entry name" value="Zn peptidases"/>
    <property type="match status" value="1"/>
</dbReference>
<dbReference type="GO" id="GO:0005576">
    <property type="term" value="C:extracellular region"/>
    <property type="evidence" value="ECO:0007669"/>
    <property type="project" value="UniProtKB-SubCell"/>
</dbReference>
<keyword evidence="3" id="KW-0378">Hydrolase</keyword>
<evidence type="ECO:0000313" key="7">
    <source>
        <dbReference type="Proteomes" id="UP000245533"/>
    </source>
</evidence>
<comment type="subcellular location">
    <subcellularLocation>
        <location evidence="1">Secreted</location>
    </subcellularLocation>
</comment>
<evidence type="ECO:0000256" key="1">
    <source>
        <dbReference type="ARBA" id="ARBA00004613"/>
    </source>
</evidence>
<dbReference type="EMBL" id="QGGB01000011">
    <property type="protein sequence ID" value="PWN05215.1"/>
    <property type="molecule type" value="Genomic_DNA"/>
</dbReference>
<dbReference type="InterPro" id="IPR036116">
    <property type="entry name" value="FN3_sf"/>
</dbReference>
<dbReference type="InterPro" id="IPR045175">
    <property type="entry name" value="M28_fam"/>
</dbReference>
<organism evidence="6 7">
    <name type="scientific">Rhodohalobacter mucosus</name>
    <dbReference type="NCBI Taxonomy" id="2079485"/>
    <lineage>
        <taxon>Bacteria</taxon>
        <taxon>Pseudomonadati</taxon>
        <taxon>Balneolota</taxon>
        <taxon>Balneolia</taxon>
        <taxon>Balneolales</taxon>
        <taxon>Balneolaceae</taxon>
        <taxon>Rhodohalobacter</taxon>
    </lineage>
</organism>
<evidence type="ECO:0000259" key="5">
    <source>
        <dbReference type="Pfam" id="PF04389"/>
    </source>
</evidence>
<feature type="signal peptide" evidence="4">
    <location>
        <begin position="1"/>
        <end position="24"/>
    </location>
</feature>
<dbReference type="InterPro" id="IPR003961">
    <property type="entry name" value="FN3_dom"/>
</dbReference>
<dbReference type="Gene3D" id="2.120.10.30">
    <property type="entry name" value="TolB, C-terminal domain"/>
    <property type="match status" value="2"/>
</dbReference>
<dbReference type="AlphaFoldDB" id="A0A316TQD2"/>
<dbReference type="Pfam" id="PF04389">
    <property type="entry name" value="Peptidase_M28"/>
    <property type="match status" value="1"/>
</dbReference>
<dbReference type="SUPFAM" id="SSF53187">
    <property type="entry name" value="Zn-dependent exopeptidases"/>
    <property type="match status" value="1"/>
</dbReference>
<keyword evidence="4" id="KW-0732">Signal</keyword>
<dbReference type="InterPro" id="IPR011042">
    <property type="entry name" value="6-blade_b-propeller_TolB-like"/>
</dbReference>
<proteinExistence type="predicted"/>
<dbReference type="PANTHER" id="PTHR12147:SF26">
    <property type="entry name" value="PEPTIDASE M28 DOMAIN-CONTAINING PROTEIN"/>
    <property type="match status" value="1"/>
</dbReference>